<organism evidence="6 7">
    <name type="scientific">Amycolatopsis lurida NRRL 2430</name>
    <dbReference type="NCBI Taxonomy" id="1460371"/>
    <lineage>
        <taxon>Bacteria</taxon>
        <taxon>Bacillati</taxon>
        <taxon>Actinomycetota</taxon>
        <taxon>Actinomycetes</taxon>
        <taxon>Pseudonocardiales</taxon>
        <taxon>Pseudonocardiaceae</taxon>
        <taxon>Amycolatopsis</taxon>
    </lineage>
</organism>
<dbReference type="RefSeq" id="WP_034311343.1">
    <property type="nucleotide sequence ID" value="NZ_JFBM01000012.1"/>
</dbReference>
<dbReference type="EMBL" id="JFBM01000012">
    <property type="protein sequence ID" value="KFU80278.1"/>
    <property type="molecule type" value="Genomic_DNA"/>
</dbReference>
<dbReference type="Pfam" id="PF00440">
    <property type="entry name" value="TetR_N"/>
    <property type="match status" value="1"/>
</dbReference>
<sequence>MPSVTRPAGSKRHGRREELERRLFAATEELVSHGAGFTELSVERLAAAAGISRSTFYVHFEDKGDLVRRLATTVLAELRDVSSDWWDTAEHAVAADLTAAVSAIVDIYRRRAAAFTIITETAAYDSTVADEVRTLMQSIIDATRNAIERGQAAGVMRQVAPAETAAVLTWMVERAGYQLIRGSEPAHDHTIIQVLTDIIRTTLYTTTPSSA</sequence>
<dbReference type="InterPro" id="IPR009057">
    <property type="entry name" value="Homeodomain-like_sf"/>
</dbReference>
<evidence type="ECO:0000256" key="1">
    <source>
        <dbReference type="ARBA" id="ARBA00023015"/>
    </source>
</evidence>
<dbReference type="GO" id="GO:0000976">
    <property type="term" value="F:transcription cis-regulatory region binding"/>
    <property type="evidence" value="ECO:0007669"/>
    <property type="project" value="TreeGrafter"/>
</dbReference>
<dbReference type="Gene3D" id="1.10.10.60">
    <property type="entry name" value="Homeodomain-like"/>
    <property type="match status" value="1"/>
</dbReference>
<evidence type="ECO:0000259" key="5">
    <source>
        <dbReference type="PROSITE" id="PS50977"/>
    </source>
</evidence>
<gene>
    <name evidence="6" type="ORF">BB31_15750</name>
</gene>
<protein>
    <recommendedName>
        <fullName evidence="5">HTH tetR-type domain-containing protein</fullName>
    </recommendedName>
</protein>
<accession>A0A2P2FU57</accession>
<evidence type="ECO:0000256" key="3">
    <source>
        <dbReference type="ARBA" id="ARBA00023163"/>
    </source>
</evidence>
<name>A0A2P2FU57_AMYLU</name>
<feature type="domain" description="HTH tetR-type" evidence="5">
    <location>
        <begin position="16"/>
        <end position="78"/>
    </location>
</feature>
<keyword evidence="3" id="KW-0804">Transcription</keyword>
<dbReference type="InterPro" id="IPR049397">
    <property type="entry name" value="EthR_C"/>
</dbReference>
<evidence type="ECO:0000313" key="6">
    <source>
        <dbReference type="EMBL" id="KFU80278.1"/>
    </source>
</evidence>
<evidence type="ECO:0000256" key="2">
    <source>
        <dbReference type="ARBA" id="ARBA00023125"/>
    </source>
</evidence>
<feature type="DNA-binding region" description="H-T-H motif" evidence="4">
    <location>
        <begin position="41"/>
        <end position="60"/>
    </location>
</feature>
<dbReference type="GO" id="GO:0003700">
    <property type="term" value="F:DNA-binding transcription factor activity"/>
    <property type="evidence" value="ECO:0007669"/>
    <property type="project" value="TreeGrafter"/>
</dbReference>
<dbReference type="SUPFAM" id="SSF48498">
    <property type="entry name" value="Tetracyclin repressor-like, C-terminal domain"/>
    <property type="match status" value="1"/>
</dbReference>
<dbReference type="InterPro" id="IPR001647">
    <property type="entry name" value="HTH_TetR"/>
</dbReference>
<dbReference type="Pfam" id="PF21313">
    <property type="entry name" value="EthR_C"/>
    <property type="match status" value="1"/>
</dbReference>
<dbReference type="PANTHER" id="PTHR30055:SF234">
    <property type="entry name" value="HTH-TYPE TRANSCRIPTIONAL REGULATOR BETI"/>
    <property type="match status" value="1"/>
</dbReference>
<dbReference type="PROSITE" id="PS50977">
    <property type="entry name" value="HTH_TETR_2"/>
    <property type="match status" value="1"/>
</dbReference>
<keyword evidence="7" id="KW-1185">Reference proteome</keyword>
<reference evidence="6 7" key="1">
    <citation type="journal article" date="2014" name="Genome Announc.">
        <title>Draft Genome Sequence of Amycolatopsis lurida NRRL 2430, Producer of the Glycopeptide Family Antibiotic Ristocetin.</title>
        <authorList>
            <person name="Kwun M.J."/>
            <person name="Hong H.J."/>
        </authorList>
    </citation>
    <scope>NUCLEOTIDE SEQUENCE [LARGE SCALE GENOMIC DNA]</scope>
    <source>
        <strain evidence="6 7">NRRL 2430</strain>
    </source>
</reference>
<dbReference type="Gene3D" id="1.10.357.10">
    <property type="entry name" value="Tetracycline Repressor, domain 2"/>
    <property type="match status" value="1"/>
</dbReference>
<proteinExistence type="predicted"/>
<keyword evidence="1" id="KW-0805">Transcription regulation</keyword>
<dbReference type="InterPro" id="IPR050109">
    <property type="entry name" value="HTH-type_TetR-like_transc_reg"/>
</dbReference>
<comment type="caution">
    <text evidence="6">The sequence shown here is derived from an EMBL/GenBank/DDBJ whole genome shotgun (WGS) entry which is preliminary data.</text>
</comment>
<dbReference type="AlphaFoldDB" id="A0A2P2FU57"/>
<dbReference type="PANTHER" id="PTHR30055">
    <property type="entry name" value="HTH-TYPE TRANSCRIPTIONAL REGULATOR RUTR"/>
    <property type="match status" value="1"/>
</dbReference>
<dbReference type="SUPFAM" id="SSF46689">
    <property type="entry name" value="Homeodomain-like"/>
    <property type="match status" value="1"/>
</dbReference>
<keyword evidence="2 4" id="KW-0238">DNA-binding</keyword>
<dbReference type="InterPro" id="IPR036271">
    <property type="entry name" value="Tet_transcr_reg_TetR-rel_C_sf"/>
</dbReference>
<evidence type="ECO:0000256" key="4">
    <source>
        <dbReference type="PROSITE-ProRule" id="PRU00335"/>
    </source>
</evidence>
<evidence type="ECO:0000313" key="7">
    <source>
        <dbReference type="Proteomes" id="UP000256220"/>
    </source>
</evidence>
<dbReference type="Proteomes" id="UP000256220">
    <property type="component" value="Unassembled WGS sequence"/>
</dbReference>